<gene>
    <name evidence="1" type="ORF">SDC9_193358</name>
</gene>
<name>A0A645I4J0_9ZZZZ</name>
<proteinExistence type="predicted"/>
<evidence type="ECO:0000313" key="1">
    <source>
        <dbReference type="EMBL" id="MPN45786.1"/>
    </source>
</evidence>
<organism evidence="1">
    <name type="scientific">bioreactor metagenome</name>
    <dbReference type="NCBI Taxonomy" id="1076179"/>
    <lineage>
        <taxon>unclassified sequences</taxon>
        <taxon>metagenomes</taxon>
        <taxon>ecological metagenomes</taxon>
    </lineage>
</organism>
<dbReference type="AlphaFoldDB" id="A0A645I4J0"/>
<protein>
    <submittedName>
        <fullName evidence="1">Uncharacterized protein</fullName>
    </submittedName>
</protein>
<sequence length="80" mass="9101">MFEPLHFFAGTYKKLHFHLLELPDAEDELTGYNLVAESFTNLGDTERNLHTTGFLYVQVVHKNTLSRFGAQVDFHCAIGS</sequence>
<reference evidence="1" key="1">
    <citation type="submission" date="2019-08" db="EMBL/GenBank/DDBJ databases">
        <authorList>
            <person name="Kucharzyk K."/>
            <person name="Murdoch R.W."/>
            <person name="Higgins S."/>
            <person name="Loffler F."/>
        </authorList>
    </citation>
    <scope>NUCLEOTIDE SEQUENCE</scope>
</reference>
<accession>A0A645I4J0</accession>
<comment type="caution">
    <text evidence="1">The sequence shown here is derived from an EMBL/GenBank/DDBJ whole genome shotgun (WGS) entry which is preliminary data.</text>
</comment>
<dbReference type="EMBL" id="VSSQ01105932">
    <property type="protein sequence ID" value="MPN45786.1"/>
    <property type="molecule type" value="Genomic_DNA"/>
</dbReference>